<name>A0ACB9HBP7_9ASTR</name>
<accession>A0ACB9HBP7</accession>
<organism evidence="1 2">
    <name type="scientific">Smallanthus sonchifolius</name>
    <dbReference type="NCBI Taxonomy" id="185202"/>
    <lineage>
        <taxon>Eukaryota</taxon>
        <taxon>Viridiplantae</taxon>
        <taxon>Streptophyta</taxon>
        <taxon>Embryophyta</taxon>
        <taxon>Tracheophyta</taxon>
        <taxon>Spermatophyta</taxon>
        <taxon>Magnoliopsida</taxon>
        <taxon>eudicotyledons</taxon>
        <taxon>Gunneridae</taxon>
        <taxon>Pentapetalae</taxon>
        <taxon>asterids</taxon>
        <taxon>campanulids</taxon>
        <taxon>Asterales</taxon>
        <taxon>Asteraceae</taxon>
        <taxon>Asteroideae</taxon>
        <taxon>Heliantheae alliance</taxon>
        <taxon>Millerieae</taxon>
        <taxon>Smallanthus</taxon>
    </lineage>
</organism>
<keyword evidence="2" id="KW-1185">Reference proteome</keyword>
<dbReference type="Proteomes" id="UP001056120">
    <property type="component" value="Linkage Group LG12"/>
</dbReference>
<evidence type="ECO:0000313" key="2">
    <source>
        <dbReference type="Proteomes" id="UP001056120"/>
    </source>
</evidence>
<reference evidence="2" key="1">
    <citation type="journal article" date="2022" name="Mol. Ecol. Resour.">
        <title>The genomes of chicory, endive, great burdock and yacon provide insights into Asteraceae palaeo-polyploidization history and plant inulin production.</title>
        <authorList>
            <person name="Fan W."/>
            <person name="Wang S."/>
            <person name="Wang H."/>
            <person name="Wang A."/>
            <person name="Jiang F."/>
            <person name="Liu H."/>
            <person name="Zhao H."/>
            <person name="Xu D."/>
            <person name="Zhang Y."/>
        </authorList>
    </citation>
    <scope>NUCLEOTIDE SEQUENCE [LARGE SCALE GENOMIC DNA]</scope>
    <source>
        <strain evidence="2">cv. Yunnan</strain>
    </source>
</reference>
<comment type="caution">
    <text evidence="1">The sequence shown here is derived from an EMBL/GenBank/DDBJ whole genome shotgun (WGS) entry which is preliminary data.</text>
</comment>
<reference evidence="1 2" key="2">
    <citation type="journal article" date="2022" name="Mol. Ecol. Resour.">
        <title>The genomes of chicory, endive, great burdock and yacon provide insights into Asteraceae paleo-polyploidization history and plant inulin production.</title>
        <authorList>
            <person name="Fan W."/>
            <person name="Wang S."/>
            <person name="Wang H."/>
            <person name="Wang A."/>
            <person name="Jiang F."/>
            <person name="Liu H."/>
            <person name="Zhao H."/>
            <person name="Xu D."/>
            <person name="Zhang Y."/>
        </authorList>
    </citation>
    <scope>NUCLEOTIDE SEQUENCE [LARGE SCALE GENOMIC DNA]</scope>
    <source>
        <strain evidence="2">cv. Yunnan</strain>
        <tissue evidence="1">Leaves</tissue>
    </source>
</reference>
<evidence type="ECO:0000313" key="1">
    <source>
        <dbReference type="EMBL" id="KAI3793199.1"/>
    </source>
</evidence>
<sequence length="200" mass="22347">MRRGRSKSPIAFVVVIVSVSCFFVLILSILRLPDVSFSNGSRTSINFNKISKFTENSDSLGKFGEMMIEMLPHDLSFTIFVPSETAFERDLRLRVNDSLAGEKANDTYAILTRVLSFTVVSWKILSESVSYTEEITCDSLSGLKLHVSKDADKMLVVNRVRSTGVNMRKGDMVIHVMDGVIMEAEFEQSVRSGDGDEDED</sequence>
<proteinExistence type="predicted"/>
<gene>
    <name evidence="1" type="ORF">L1987_35814</name>
</gene>
<dbReference type="EMBL" id="CM042029">
    <property type="protein sequence ID" value="KAI3793199.1"/>
    <property type="molecule type" value="Genomic_DNA"/>
</dbReference>
<protein>
    <submittedName>
        <fullName evidence="1">Uncharacterized protein</fullName>
    </submittedName>
</protein>